<dbReference type="InterPro" id="IPR050900">
    <property type="entry name" value="Transposase_IS3/IS150/IS904"/>
</dbReference>
<comment type="caution">
    <text evidence="2">The sequence shown here is derived from an EMBL/GenBank/DDBJ whole genome shotgun (WGS) entry which is preliminary data.</text>
</comment>
<dbReference type="PROSITE" id="PS50994">
    <property type="entry name" value="INTEGRASE"/>
    <property type="match status" value="1"/>
</dbReference>
<dbReference type="InterPro" id="IPR001584">
    <property type="entry name" value="Integrase_cat-core"/>
</dbReference>
<sequence length="317" mass="37393">MHPNLLSPPNDPWFWMLILENSILFFLSKVHPEQITRLFKVLRNQLKRLLKTSIQGRFVRRDYWKIYHQIKDILRSNTTWGASRIHYELLLLGFAISLSSVKRIIRRIYKGKNPYKRNWNAWLNLISQIKEYTLATDFCRIQTIYGSTLYSLAFIHLGSRKIVHLNITKNPTRDWVLRQIQEAKSLCPEFEILLRDNDILFSGRKILNGLEALGIQSLHTPPASPWCNGIMERWFGSLRRECLNQIPIFSLDHAQVVISEYINYYNLWRPHLALNKDSPCRREITFPTPTSKVIKRKVLGGLHHVYLNDEVHLKNVP</sequence>
<dbReference type="PANTHER" id="PTHR46889:SF5">
    <property type="entry name" value="INTEGRASE PROTEIN"/>
    <property type="match status" value="1"/>
</dbReference>
<dbReference type="SUPFAM" id="SSF53098">
    <property type="entry name" value="Ribonuclease H-like"/>
    <property type="match status" value="1"/>
</dbReference>
<evidence type="ECO:0000313" key="2">
    <source>
        <dbReference type="EMBL" id="RHX77448.1"/>
    </source>
</evidence>
<accession>A0ABX9LXB8</accession>
<dbReference type="Gene3D" id="3.30.420.10">
    <property type="entry name" value="Ribonuclease H-like superfamily/Ribonuclease H"/>
    <property type="match status" value="1"/>
</dbReference>
<feature type="domain" description="Integrase catalytic" evidence="1">
    <location>
        <begin position="110"/>
        <end position="287"/>
    </location>
</feature>
<protein>
    <submittedName>
        <fullName evidence="2">Transposase</fullName>
    </submittedName>
</protein>
<dbReference type="RefSeq" id="WP_118958024.1">
    <property type="nucleotide sequence ID" value="NZ_QHCR01000017.1"/>
</dbReference>
<organism evidence="2 3">
    <name type="scientific">Leptospira yasudae</name>
    <dbReference type="NCBI Taxonomy" id="2202201"/>
    <lineage>
        <taxon>Bacteria</taxon>
        <taxon>Pseudomonadati</taxon>
        <taxon>Spirochaetota</taxon>
        <taxon>Spirochaetia</taxon>
        <taxon>Leptospirales</taxon>
        <taxon>Leptospiraceae</taxon>
        <taxon>Leptospira</taxon>
    </lineage>
</organism>
<keyword evidence="3" id="KW-1185">Reference proteome</keyword>
<evidence type="ECO:0000259" key="1">
    <source>
        <dbReference type="PROSITE" id="PS50994"/>
    </source>
</evidence>
<dbReference type="InterPro" id="IPR012337">
    <property type="entry name" value="RNaseH-like_sf"/>
</dbReference>
<evidence type="ECO:0000313" key="3">
    <source>
        <dbReference type="Proteomes" id="UP000285569"/>
    </source>
</evidence>
<reference evidence="2 3" key="2">
    <citation type="journal article" date="2020" name="Int. J. Syst. Evol. Microbiol.">
        <title>Leptospira yasudae sp. nov. and Leptospira stimsonii sp. nov., two new species of the pathogenic group isolated from environmental sources.</title>
        <authorList>
            <person name="Casanovas-Massana A."/>
            <person name="Hamond C."/>
            <person name="Santos L.A."/>
            <person name="de Oliveira D."/>
            <person name="Hacker K.P."/>
            <person name="Balassiano I."/>
            <person name="Costa F."/>
            <person name="Medeiros M.A."/>
            <person name="Reis M.G."/>
            <person name="Ko A.I."/>
            <person name="Wunder E.A."/>
        </authorList>
    </citation>
    <scope>NUCLEOTIDE SEQUENCE [LARGE SCALE GENOMIC DNA]</scope>
    <source>
        <strain evidence="2 3">B21</strain>
    </source>
</reference>
<proteinExistence type="predicted"/>
<dbReference type="PANTHER" id="PTHR46889">
    <property type="entry name" value="TRANSPOSASE INSF FOR INSERTION SEQUENCE IS3B-RELATED"/>
    <property type="match status" value="1"/>
</dbReference>
<dbReference type="Pfam" id="PF13683">
    <property type="entry name" value="rve_3"/>
    <property type="match status" value="1"/>
</dbReference>
<dbReference type="EMBL" id="QHCR01000017">
    <property type="protein sequence ID" value="RHX77448.1"/>
    <property type="molecule type" value="Genomic_DNA"/>
</dbReference>
<gene>
    <name evidence="2" type="ORF">DLM77_21170</name>
</gene>
<dbReference type="Proteomes" id="UP000285569">
    <property type="component" value="Unassembled WGS sequence"/>
</dbReference>
<dbReference type="InterPro" id="IPR036397">
    <property type="entry name" value="RNaseH_sf"/>
</dbReference>
<name>A0ABX9LXB8_9LEPT</name>
<reference evidence="3" key="1">
    <citation type="submission" date="2018-05" db="EMBL/GenBank/DDBJ databases">
        <title>Leptospira yasudae sp. nov. and Leptospira stimsonii sp. nov., two pathogenic species of the genus Leptospira isolated from environmental sources.</title>
        <authorList>
            <person name="Casanovas-Massana A."/>
            <person name="Hamond C."/>
            <person name="Santos L.A."/>
            <person name="Hacker K.P."/>
            <person name="Balassiano I."/>
            <person name="Medeiros M.A."/>
            <person name="Reis M.G."/>
            <person name="Ko A.I."/>
            <person name="Wunder E.A."/>
        </authorList>
    </citation>
    <scope>NUCLEOTIDE SEQUENCE [LARGE SCALE GENOMIC DNA]</scope>
    <source>
        <strain evidence="3">B21</strain>
    </source>
</reference>